<accession>A0A368NEK5</accession>
<dbReference type="GO" id="GO:0005524">
    <property type="term" value="F:ATP binding"/>
    <property type="evidence" value="ECO:0007669"/>
    <property type="project" value="UniProtKB-ARBA"/>
</dbReference>
<dbReference type="AlphaFoldDB" id="A0A368NEK5"/>
<organism evidence="1 2">
    <name type="scientific">Corallincola holothuriorum</name>
    <dbReference type="NCBI Taxonomy" id="2282215"/>
    <lineage>
        <taxon>Bacteria</taxon>
        <taxon>Pseudomonadati</taxon>
        <taxon>Pseudomonadota</taxon>
        <taxon>Gammaproteobacteria</taxon>
        <taxon>Alteromonadales</taxon>
        <taxon>Psychromonadaceae</taxon>
        <taxon>Corallincola</taxon>
    </lineage>
</organism>
<dbReference type="GO" id="GO:0003951">
    <property type="term" value="F:NAD+ kinase activity"/>
    <property type="evidence" value="ECO:0007669"/>
    <property type="project" value="InterPro"/>
</dbReference>
<dbReference type="SUPFAM" id="SSF111331">
    <property type="entry name" value="NAD kinase/diacylglycerol kinase-like"/>
    <property type="match status" value="1"/>
</dbReference>
<dbReference type="InterPro" id="IPR011386">
    <property type="entry name" value="Put_ATP-NAD_kin"/>
</dbReference>
<dbReference type="Proteomes" id="UP000252558">
    <property type="component" value="Unassembled WGS sequence"/>
</dbReference>
<dbReference type="InterPro" id="IPR039065">
    <property type="entry name" value="AcoX-like"/>
</dbReference>
<evidence type="ECO:0000313" key="1">
    <source>
        <dbReference type="EMBL" id="RCU48918.1"/>
    </source>
</evidence>
<dbReference type="PIRSF" id="PIRSF016907">
    <property type="entry name" value="Kin_ATP-NAD"/>
    <property type="match status" value="1"/>
</dbReference>
<reference evidence="1 2" key="1">
    <citation type="submission" date="2018-07" db="EMBL/GenBank/DDBJ databases">
        <title>Corallincola holothuriorum sp. nov., a new facultative anaerobe isolated from sea cucumber Apostichopus japonicus.</title>
        <authorList>
            <person name="Xia H."/>
        </authorList>
    </citation>
    <scope>NUCLEOTIDE SEQUENCE [LARGE SCALE GENOMIC DNA]</scope>
    <source>
        <strain evidence="1 2">C4</strain>
    </source>
</reference>
<dbReference type="GO" id="GO:0006741">
    <property type="term" value="P:NADP+ biosynthetic process"/>
    <property type="evidence" value="ECO:0007669"/>
    <property type="project" value="InterPro"/>
</dbReference>
<keyword evidence="2" id="KW-1185">Reference proteome</keyword>
<protein>
    <submittedName>
        <fullName evidence="1">ATP-NAD kinase</fullName>
    </submittedName>
</protein>
<sequence>MSAKFRLGLLINPYAGIGGSVALKGSDGADIRHQALAKGAKPQAQLRAEQALQLLLPYKDQLEIFTAAGDMGLALCQSLGLNASAIYHPQQTPTEASDTQAALQRMLDNEIDLLLFAGGDGTARDICAVVEAEPDKAITVLGIPAGCKIHSGVYCVTPAAAGRVVEDLLTGKAVSLMDADVMDIDEQAFREGRVRARRFGEMTIPAELQYVQSVKIGGQESDELVLDDIADHVIEQLEPEDLCLMGSGSTVAAVMERMGVVNTLLGVDVVQDQALLANDQTAEQLLAQVAKHNDPERVKLVITLIGGQGHLFGRGNQQLSPALLKQIKRQNILLVASKAKLSALNGRPLIVDTGDADLNRQLCGTIAVITGYHDKVLYRIASPA</sequence>
<dbReference type="EMBL" id="QPID01000008">
    <property type="protein sequence ID" value="RCU48918.1"/>
    <property type="molecule type" value="Genomic_DNA"/>
</dbReference>
<keyword evidence="1" id="KW-0418">Kinase</keyword>
<dbReference type="InterPro" id="IPR002504">
    <property type="entry name" value="NADK"/>
</dbReference>
<name>A0A368NEK5_9GAMM</name>
<dbReference type="RefSeq" id="WP_114339042.1">
    <property type="nucleotide sequence ID" value="NZ_QPID01000008.1"/>
</dbReference>
<keyword evidence="1" id="KW-0808">Transferase</keyword>
<evidence type="ECO:0000313" key="2">
    <source>
        <dbReference type="Proteomes" id="UP000252558"/>
    </source>
</evidence>
<proteinExistence type="predicted"/>
<dbReference type="Pfam" id="PF01513">
    <property type="entry name" value="NAD_kinase"/>
    <property type="match status" value="1"/>
</dbReference>
<dbReference type="PANTHER" id="PTHR40697">
    <property type="entry name" value="ACETOIN CATABOLISM PROTEIN X"/>
    <property type="match status" value="1"/>
</dbReference>
<dbReference type="Pfam" id="PF20143">
    <property type="entry name" value="NAD_kinase_C"/>
    <property type="match status" value="1"/>
</dbReference>
<dbReference type="InterPro" id="IPR016064">
    <property type="entry name" value="NAD/diacylglycerol_kinase_sf"/>
</dbReference>
<dbReference type="OrthoDB" id="5511344at2"/>
<dbReference type="GO" id="GO:0051287">
    <property type="term" value="F:NAD binding"/>
    <property type="evidence" value="ECO:0007669"/>
    <property type="project" value="UniProtKB-ARBA"/>
</dbReference>
<gene>
    <name evidence="1" type="ORF">DU002_14155</name>
</gene>
<comment type="caution">
    <text evidence="1">The sequence shown here is derived from an EMBL/GenBank/DDBJ whole genome shotgun (WGS) entry which is preliminary data.</text>
</comment>
<dbReference type="PANTHER" id="PTHR40697:SF2">
    <property type="entry name" value="ATP-NAD KINASE-RELATED"/>
    <property type="match status" value="1"/>
</dbReference>